<sequence length="573" mass="65313">LPLYSTPVLIATYMAEMEFDENEIYNFLDWHQYAKRSGSNPSAYQTTQRGLSSGQGQVLNEDDELFEFFFDWNLYTQDPKDNSDPPLIMADGTPLSIHDSGSTTETSSIRTPETLLSNPESPLTDYAPPEEYEESLVPAGINELTNPHDPFLFPRLDQKPNPPRKQNLQVHKKKRSRSNSSNVHKRIVKDPLRTSQVRTNGSCTRCRIQKVTCTPDGTCEKCIKAYPKDSESSCIRKDFIGIALDSSSARFAGLDKEKESRAKDSFRFVQSRFYESIHRGHVVFNRGQHEVKLSTALQNYCRMSEDGRRTLYQGCVLAREYNGVPSYDDLVRWGESMVFPEDKDTFEGLVELFIKEYSAPCRSGGSIIPKRPQMELLNNIHKMKIMYKICCEDDFGFIRENTNSVKPLPLLAKAELRAIARMALVSFEDNALRALDKYLTPKKIPEHEVPAVWASLWQLLFIYRDLLRIRAPPNSNATPLLNAVAVFYSTNFRTPASLNLSLDRIQGFWDPCETQKTALADTFDHALRLRDTLHRTISAGVDDIDNRLKALIVEPEMKVLNRRQTTKKSANGK</sequence>
<name>A0A167D0M6_COLIC</name>
<dbReference type="EMBL" id="LFIW01001188">
    <property type="protein sequence ID" value="KZL83266.1"/>
    <property type="molecule type" value="Genomic_DNA"/>
</dbReference>
<reference evidence="2 3" key="1">
    <citation type="submission" date="2015-06" db="EMBL/GenBank/DDBJ databases">
        <title>Survival trade-offs in plant roots during colonization by closely related pathogenic and mutualistic fungi.</title>
        <authorList>
            <person name="Hacquard S."/>
            <person name="Kracher B."/>
            <person name="Hiruma K."/>
            <person name="Weinman A."/>
            <person name="Muench P."/>
            <person name="Garrido Oter R."/>
            <person name="Ver Loren van Themaat E."/>
            <person name="Dallerey J.-F."/>
            <person name="Damm U."/>
            <person name="Henrissat B."/>
            <person name="Lespinet O."/>
            <person name="Thon M."/>
            <person name="Kemen E."/>
            <person name="McHardy A.C."/>
            <person name="Schulze-Lefert P."/>
            <person name="O'Connell R.J."/>
        </authorList>
    </citation>
    <scope>NUCLEOTIDE SEQUENCE [LARGE SCALE GENOMIC DNA]</scope>
    <source>
        <strain evidence="2 3">MAFF 238704</strain>
    </source>
</reference>
<feature type="compositionally biased region" description="Polar residues" evidence="1">
    <location>
        <begin position="99"/>
        <end position="121"/>
    </location>
</feature>
<protein>
    <submittedName>
        <fullName evidence="2">Uncharacterized protein</fullName>
    </submittedName>
</protein>
<accession>A0A167D0M6</accession>
<feature type="compositionally biased region" description="Basic residues" evidence="1">
    <location>
        <begin position="170"/>
        <end position="187"/>
    </location>
</feature>
<feature type="non-terminal residue" evidence="2">
    <location>
        <position position="1"/>
    </location>
</feature>
<comment type="caution">
    <text evidence="2">The sequence shown here is derived from an EMBL/GenBank/DDBJ whole genome shotgun (WGS) entry which is preliminary data.</text>
</comment>
<evidence type="ECO:0000313" key="2">
    <source>
        <dbReference type="EMBL" id="KZL83266.1"/>
    </source>
</evidence>
<proteinExistence type="predicted"/>
<keyword evidence="3" id="KW-1185">Reference proteome</keyword>
<dbReference type="STRING" id="1573173.A0A167D0M6"/>
<organism evidence="2 3">
    <name type="scientific">Colletotrichum incanum</name>
    <name type="common">Soybean anthracnose fungus</name>
    <dbReference type="NCBI Taxonomy" id="1573173"/>
    <lineage>
        <taxon>Eukaryota</taxon>
        <taxon>Fungi</taxon>
        <taxon>Dikarya</taxon>
        <taxon>Ascomycota</taxon>
        <taxon>Pezizomycotina</taxon>
        <taxon>Sordariomycetes</taxon>
        <taxon>Hypocreomycetidae</taxon>
        <taxon>Glomerellales</taxon>
        <taxon>Glomerellaceae</taxon>
        <taxon>Colletotrichum</taxon>
        <taxon>Colletotrichum spaethianum species complex</taxon>
    </lineage>
</organism>
<gene>
    <name evidence="2" type="ORF">CI238_11881</name>
</gene>
<evidence type="ECO:0000313" key="3">
    <source>
        <dbReference type="Proteomes" id="UP000076584"/>
    </source>
</evidence>
<feature type="region of interest" description="Disordered" evidence="1">
    <location>
        <begin position="83"/>
        <end position="121"/>
    </location>
</feature>
<dbReference type="Proteomes" id="UP000076584">
    <property type="component" value="Unassembled WGS sequence"/>
</dbReference>
<evidence type="ECO:0000256" key="1">
    <source>
        <dbReference type="SAM" id="MobiDB-lite"/>
    </source>
</evidence>
<feature type="region of interest" description="Disordered" evidence="1">
    <location>
        <begin position="147"/>
        <end position="189"/>
    </location>
</feature>
<dbReference type="AlphaFoldDB" id="A0A167D0M6"/>